<name>A0A1R2ARW4_9CILI</name>
<organism evidence="2 3">
    <name type="scientific">Stentor coeruleus</name>
    <dbReference type="NCBI Taxonomy" id="5963"/>
    <lineage>
        <taxon>Eukaryota</taxon>
        <taxon>Sar</taxon>
        <taxon>Alveolata</taxon>
        <taxon>Ciliophora</taxon>
        <taxon>Postciliodesmatophora</taxon>
        <taxon>Heterotrichea</taxon>
        <taxon>Heterotrichida</taxon>
        <taxon>Stentoridae</taxon>
        <taxon>Stentor</taxon>
    </lineage>
</organism>
<reference evidence="2 3" key="1">
    <citation type="submission" date="2016-11" db="EMBL/GenBank/DDBJ databases">
        <title>The macronuclear genome of Stentor coeruleus: a giant cell with tiny introns.</title>
        <authorList>
            <person name="Slabodnick M."/>
            <person name="Ruby J.G."/>
            <person name="Reiff S.B."/>
            <person name="Swart E.C."/>
            <person name="Gosai S."/>
            <person name="Prabakaran S."/>
            <person name="Witkowska E."/>
            <person name="Larue G.E."/>
            <person name="Fisher S."/>
            <person name="Freeman R.M."/>
            <person name="Gunawardena J."/>
            <person name="Chu W."/>
            <person name="Stover N.A."/>
            <person name="Gregory B.D."/>
            <person name="Nowacki M."/>
            <person name="Derisi J."/>
            <person name="Roy S.W."/>
            <person name="Marshall W.F."/>
            <person name="Sood P."/>
        </authorList>
    </citation>
    <scope>NUCLEOTIDE SEQUENCE [LARGE SCALE GENOMIC DNA]</scope>
    <source>
        <strain evidence="2">WM001</strain>
    </source>
</reference>
<dbReference type="EMBL" id="MPUH01001534">
    <property type="protein sequence ID" value="OMJ67257.1"/>
    <property type="molecule type" value="Genomic_DNA"/>
</dbReference>
<feature type="region of interest" description="Disordered" evidence="1">
    <location>
        <begin position="351"/>
        <end position="404"/>
    </location>
</feature>
<comment type="caution">
    <text evidence="2">The sequence shown here is derived from an EMBL/GenBank/DDBJ whole genome shotgun (WGS) entry which is preliminary data.</text>
</comment>
<accession>A0A1R2ARW4</accession>
<feature type="compositionally biased region" description="Basic and acidic residues" evidence="1">
    <location>
        <begin position="351"/>
        <end position="367"/>
    </location>
</feature>
<dbReference type="Proteomes" id="UP000187209">
    <property type="component" value="Unassembled WGS sequence"/>
</dbReference>
<sequence length="404" mass="46296">MEIQSSLTLSMLKSSKNLNILGVLSQQGDTKKNHSLSSTATHKWKISELKTDQKEVFGHDQKGVKKDSPGTQEIRGLIDYAIILKKKHMSEDRGIQPFTNDKSCKLSKCLSDPNVLKKYFSKKKVLKNLDKKDKKSSVLYAYASSSKNSKSITKNHKTTIKKRSKKQQILPKALNTHFSTIQTHENESKLFDNQNCSVNNIIYEDRKRKLKHPTHNSQEIYNPSIFFPEANRVSSILTNSTKSKVKVEKPKKKVTIIESLPETVKNTSRFYKKDKAKTLIPQIPNSNIVINSDLEFGTPDNLSEISNHGWINIEAVENHGKTSEFVKKFEKNFVNTFESFKKKYLGDIECKKNNSDSKEKSDEENGKNTKINKKYTQKDDKDKEIQKLNLENVAGYEDEDNEEL</sequence>
<protein>
    <submittedName>
        <fullName evidence="2">Uncharacterized protein</fullName>
    </submittedName>
</protein>
<proteinExistence type="predicted"/>
<feature type="compositionally biased region" description="Basic and acidic residues" evidence="1">
    <location>
        <begin position="376"/>
        <end position="386"/>
    </location>
</feature>
<evidence type="ECO:0000313" key="2">
    <source>
        <dbReference type="EMBL" id="OMJ67257.1"/>
    </source>
</evidence>
<keyword evidence="3" id="KW-1185">Reference proteome</keyword>
<dbReference type="AlphaFoldDB" id="A0A1R2ARW4"/>
<gene>
    <name evidence="2" type="ORF">SteCoe_35626</name>
</gene>
<evidence type="ECO:0000256" key="1">
    <source>
        <dbReference type="SAM" id="MobiDB-lite"/>
    </source>
</evidence>
<evidence type="ECO:0000313" key="3">
    <source>
        <dbReference type="Proteomes" id="UP000187209"/>
    </source>
</evidence>